<evidence type="ECO:0000256" key="1">
    <source>
        <dbReference type="ARBA" id="ARBA00022723"/>
    </source>
</evidence>
<dbReference type="STRING" id="906689.A0A2I0WX32"/>
<accession>A0A2I0WX32</accession>
<evidence type="ECO:0000256" key="4">
    <source>
        <dbReference type="PROSITE-ProRule" id="PRU00175"/>
    </source>
</evidence>
<sequence length="218" mass="25086">MVSIIHINDNIHIFYNRNFNISDIDDNAGEPYLLLSLVYNINGERMGDDDIVARSRHKFSDCNPSSLRDLIEEKEPIPLDTLVDQEDAEILRDRISSTITRLVCDCAGAEGLKMLQVVVLVEINIEEEEYVYIEELDDVDPELLRDRRMNLLAKNVYKNVAMAEKENDACSICLHEMRVGEEVACTPCCIHRFHLICISRWFEISGLCPLCRFNIDSF</sequence>
<reference evidence="6 7" key="1">
    <citation type="journal article" date="2016" name="Sci. Rep.">
        <title>The Dendrobium catenatum Lindl. genome sequence provides insights into polysaccharide synthase, floral development and adaptive evolution.</title>
        <authorList>
            <person name="Zhang G.Q."/>
            <person name="Xu Q."/>
            <person name="Bian C."/>
            <person name="Tsai W.C."/>
            <person name="Yeh C.M."/>
            <person name="Liu K.W."/>
            <person name="Yoshida K."/>
            <person name="Zhang L.S."/>
            <person name="Chang S.B."/>
            <person name="Chen F."/>
            <person name="Shi Y."/>
            <person name="Su Y.Y."/>
            <person name="Zhang Y.Q."/>
            <person name="Chen L.J."/>
            <person name="Yin Y."/>
            <person name="Lin M."/>
            <person name="Huang H."/>
            <person name="Deng H."/>
            <person name="Wang Z.W."/>
            <person name="Zhu S.L."/>
            <person name="Zhao X."/>
            <person name="Deng C."/>
            <person name="Niu S.C."/>
            <person name="Huang J."/>
            <person name="Wang M."/>
            <person name="Liu G.H."/>
            <person name="Yang H.J."/>
            <person name="Xiao X.J."/>
            <person name="Hsiao Y.Y."/>
            <person name="Wu W.L."/>
            <person name="Chen Y.Y."/>
            <person name="Mitsuda N."/>
            <person name="Ohme-Takagi M."/>
            <person name="Luo Y.B."/>
            <person name="Van de Peer Y."/>
            <person name="Liu Z.J."/>
        </authorList>
    </citation>
    <scope>NUCLEOTIDE SEQUENCE [LARGE SCALE GENOMIC DNA]</scope>
    <source>
        <tissue evidence="6">The whole plant</tissue>
    </source>
</reference>
<dbReference type="PANTHER" id="PTHR45931">
    <property type="entry name" value="SI:CH211-59O9.10"/>
    <property type="match status" value="1"/>
</dbReference>
<evidence type="ECO:0000256" key="2">
    <source>
        <dbReference type="ARBA" id="ARBA00022771"/>
    </source>
</evidence>
<dbReference type="GO" id="GO:0061630">
    <property type="term" value="F:ubiquitin protein ligase activity"/>
    <property type="evidence" value="ECO:0007669"/>
    <property type="project" value="TreeGrafter"/>
</dbReference>
<dbReference type="PANTHER" id="PTHR45931:SF16">
    <property type="entry name" value="RING_U-BOX SUPERFAMILY PROTEIN"/>
    <property type="match status" value="1"/>
</dbReference>
<feature type="domain" description="RING-type" evidence="5">
    <location>
        <begin position="170"/>
        <end position="212"/>
    </location>
</feature>
<evidence type="ECO:0000259" key="5">
    <source>
        <dbReference type="PROSITE" id="PS50089"/>
    </source>
</evidence>
<keyword evidence="3" id="KW-0862">Zinc</keyword>
<organism evidence="6 7">
    <name type="scientific">Dendrobium catenatum</name>
    <dbReference type="NCBI Taxonomy" id="906689"/>
    <lineage>
        <taxon>Eukaryota</taxon>
        <taxon>Viridiplantae</taxon>
        <taxon>Streptophyta</taxon>
        <taxon>Embryophyta</taxon>
        <taxon>Tracheophyta</taxon>
        <taxon>Spermatophyta</taxon>
        <taxon>Magnoliopsida</taxon>
        <taxon>Liliopsida</taxon>
        <taxon>Asparagales</taxon>
        <taxon>Orchidaceae</taxon>
        <taxon>Epidendroideae</taxon>
        <taxon>Malaxideae</taxon>
        <taxon>Dendrobiinae</taxon>
        <taxon>Dendrobium</taxon>
    </lineage>
</organism>
<evidence type="ECO:0000313" key="7">
    <source>
        <dbReference type="Proteomes" id="UP000233837"/>
    </source>
</evidence>
<name>A0A2I0WX32_9ASPA</name>
<dbReference type="AlphaFoldDB" id="A0A2I0WX32"/>
<dbReference type="InterPro" id="IPR001841">
    <property type="entry name" value="Znf_RING"/>
</dbReference>
<dbReference type="InterPro" id="IPR013083">
    <property type="entry name" value="Znf_RING/FYVE/PHD"/>
</dbReference>
<reference evidence="6 7" key="2">
    <citation type="journal article" date="2017" name="Nature">
        <title>The Apostasia genome and the evolution of orchids.</title>
        <authorList>
            <person name="Zhang G.Q."/>
            <person name="Liu K.W."/>
            <person name="Li Z."/>
            <person name="Lohaus R."/>
            <person name="Hsiao Y.Y."/>
            <person name="Niu S.C."/>
            <person name="Wang J.Y."/>
            <person name="Lin Y.C."/>
            <person name="Xu Q."/>
            <person name="Chen L.J."/>
            <person name="Yoshida K."/>
            <person name="Fujiwara S."/>
            <person name="Wang Z.W."/>
            <person name="Zhang Y.Q."/>
            <person name="Mitsuda N."/>
            <person name="Wang M."/>
            <person name="Liu G.H."/>
            <person name="Pecoraro L."/>
            <person name="Huang H.X."/>
            <person name="Xiao X.J."/>
            <person name="Lin M."/>
            <person name="Wu X.Y."/>
            <person name="Wu W.L."/>
            <person name="Chen Y.Y."/>
            <person name="Chang S.B."/>
            <person name="Sakamoto S."/>
            <person name="Ohme-Takagi M."/>
            <person name="Yagi M."/>
            <person name="Zeng S.J."/>
            <person name="Shen C.Y."/>
            <person name="Yeh C.M."/>
            <person name="Luo Y.B."/>
            <person name="Tsai W.C."/>
            <person name="Van de Peer Y."/>
            <person name="Liu Z.J."/>
        </authorList>
    </citation>
    <scope>NUCLEOTIDE SEQUENCE [LARGE SCALE GENOMIC DNA]</scope>
    <source>
        <tissue evidence="6">The whole plant</tissue>
    </source>
</reference>
<dbReference type="GO" id="GO:0006511">
    <property type="term" value="P:ubiquitin-dependent protein catabolic process"/>
    <property type="evidence" value="ECO:0007669"/>
    <property type="project" value="TreeGrafter"/>
</dbReference>
<evidence type="ECO:0000256" key="3">
    <source>
        <dbReference type="ARBA" id="ARBA00022833"/>
    </source>
</evidence>
<dbReference type="GO" id="GO:0005634">
    <property type="term" value="C:nucleus"/>
    <property type="evidence" value="ECO:0007669"/>
    <property type="project" value="TreeGrafter"/>
</dbReference>
<protein>
    <submittedName>
        <fullName evidence="6">NEP1-interacting protein 2</fullName>
    </submittedName>
</protein>
<keyword evidence="2 4" id="KW-0863">Zinc-finger</keyword>
<dbReference type="GO" id="GO:0008270">
    <property type="term" value="F:zinc ion binding"/>
    <property type="evidence" value="ECO:0007669"/>
    <property type="project" value="UniProtKB-KW"/>
</dbReference>
<dbReference type="InterPro" id="IPR051834">
    <property type="entry name" value="RING_finger_E3_ligase"/>
</dbReference>
<dbReference type="EMBL" id="KZ502363">
    <property type="protein sequence ID" value="PKU80207.1"/>
    <property type="molecule type" value="Genomic_DNA"/>
</dbReference>
<keyword evidence="7" id="KW-1185">Reference proteome</keyword>
<gene>
    <name evidence="6" type="primary">NIP2</name>
    <name evidence="6" type="ORF">MA16_Dca005738</name>
</gene>
<dbReference type="SUPFAM" id="SSF57850">
    <property type="entry name" value="RING/U-box"/>
    <property type="match status" value="1"/>
</dbReference>
<proteinExistence type="predicted"/>
<dbReference type="Proteomes" id="UP000233837">
    <property type="component" value="Unassembled WGS sequence"/>
</dbReference>
<dbReference type="PROSITE" id="PS50089">
    <property type="entry name" value="ZF_RING_2"/>
    <property type="match status" value="1"/>
</dbReference>
<dbReference type="Pfam" id="PF13639">
    <property type="entry name" value="zf-RING_2"/>
    <property type="match status" value="1"/>
</dbReference>
<dbReference type="Gene3D" id="3.30.40.10">
    <property type="entry name" value="Zinc/RING finger domain, C3HC4 (zinc finger)"/>
    <property type="match status" value="1"/>
</dbReference>
<keyword evidence="1" id="KW-0479">Metal-binding</keyword>
<evidence type="ECO:0000313" key="6">
    <source>
        <dbReference type="EMBL" id="PKU80207.1"/>
    </source>
</evidence>